<evidence type="ECO:0000256" key="1">
    <source>
        <dbReference type="ARBA" id="ARBA00022679"/>
    </source>
</evidence>
<evidence type="ECO:0000259" key="2">
    <source>
        <dbReference type="Pfam" id="PF00534"/>
    </source>
</evidence>
<dbReference type="PANTHER" id="PTHR46401:SF2">
    <property type="entry name" value="GLYCOSYLTRANSFERASE WBBK-RELATED"/>
    <property type="match status" value="1"/>
</dbReference>
<dbReference type="PANTHER" id="PTHR46401">
    <property type="entry name" value="GLYCOSYLTRANSFERASE WBBK-RELATED"/>
    <property type="match status" value="1"/>
</dbReference>
<dbReference type="AlphaFoldDB" id="A0A1F7ILW5"/>
<dbReference type="SUPFAM" id="SSF53756">
    <property type="entry name" value="UDP-Glycosyltransferase/glycogen phosphorylase"/>
    <property type="match status" value="1"/>
</dbReference>
<keyword evidence="1" id="KW-0808">Transferase</keyword>
<dbReference type="InterPro" id="IPR001296">
    <property type="entry name" value="Glyco_trans_1"/>
</dbReference>
<evidence type="ECO:0000259" key="3">
    <source>
        <dbReference type="Pfam" id="PF13439"/>
    </source>
</evidence>
<dbReference type="Pfam" id="PF00534">
    <property type="entry name" value="Glycos_transf_1"/>
    <property type="match status" value="1"/>
</dbReference>
<dbReference type="EMBL" id="MGAI01000030">
    <property type="protein sequence ID" value="OGK44343.1"/>
    <property type="molecule type" value="Genomic_DNA"/>
</dbReference>
<evidence type="ECO:0000313" key="5">
    <source>
        <dbReference type="Proteomes" id="UP000178040"/>
    </source>
</evidence>
<feature type="domain" description="Glycosyltransferase subfamily 4-like N-terminal" evidence="3">
    <location>
        <begin position="46"/>
        <end position="154"/>
    </location>
</feature>
<dbReference type="CDD" id="cd03809">
    <property type="entry name" value="GT4_MtfB-like"/>
    <property type="match status" value="1"/>
</dbReference>
<evidence type="ECO:0000313" key="4">
    <source>
        <dbReference type="EMBL" id="OGK44343.1"/>
    </source>
</evidence>
<dbReference type="Proteomes" id="UP000178040">
    <property type="component" value="Unassembled WGS sequence"/>
</dbReference>
<dbReference type="Pfam" id="PF13439">
    <property type="entry name" value="Glyco_transf_4"/>
    <property type="match status" value="1"/>
</dbReference>
<dbReference type="InterPro" id="IPR028098">
    <property type="entry name" value="Glyco_trans_4-like_N"/>
</dbReference>
<comment type="caution">
    <text evidence="4">The sequence shown here is derived from an EMBL/GenBank/DDBJ whole genome shotgun (WGS) entry which is preliminary data.</text>
</comment>
<gene>
    <name evidence="4" type="ORF">A3B40_01825</name>
</gene>
<reference evidence="4 5" key="1">
    <citation type="journal article" date="2016" name="Nat. Commun.">
        <title>Thousands of microbial genomes shed light on interconnected biogeochemical processes in an aquifer system.</title>
        <authorList>
            <person name="Anantharaman K."/>
            <person name="Brown C.T."/>
            <person name="Hug L.A."/>
            <person name="Sharon I."/>
            <person name="Castelle C.J."/>
            <person name="Probst A.J."/>
            <person name="Thomas B.C."/>
            <person name="Singh A."/>
            <person name="Wilkins M.J."/>
            <person name="Karaoz U."/>
            <person name="Brodie E.L."/>
            <person name="Williams K.H."/>
            <person name="Hubbard S.S."/>
            <person name="Banfield J.F."/>
        </authorList>
    </citation>
    <scope>NUCLEOTIDE SEQUENCE [LARGE SCALE GENOMIC DNA]</scope>
</reference>
<feature type="domain" description="Glycosyl transferase family 1" evidence="2">
    <location>
        <begin position="169"/>
        <end position="320"/>
    </location>
</feature>
<dbReference type="Gene3D" id="3.40.50.2000">
    <property type="entry name" value="Glycogen Phosphorylase B"/>
    <property type="match status" value="2"/>
</dbReference>
<proteinExistence type="predicted"/>
<name>A0A1F7ILW5_9BACT</name>
<accession>A0A1F7ILW5</accession>
<dbReference type="GO" id="GO:0016757">
    <property type="term" value="F:glycosyltransferase activity"/>
    <property type="evidence" value="ECO:0007669"/>
    <property type="project" value="InterPro"/>
</dbReference>
<organism evidence="4 5">
    <name type="scientific">Candidatus Roizmanbacteria bacterium RIFCSPLOWO2_01_FULL_37_16</name>
    <dbReference type="NCBI Taxonomy" id="1802058"/>
    <lineage>
        <taxon>Bacteria</taxon>
        <taxon>Candidatus Roizmaniibacteriota</taxon>
    </lineage>
</organism>
<evidence type="ECO:0008006" key="6">
    <source>
        <dbReference type="Google" id="ProtNLM"/>
    </source>
</evidence>
<protein>
    <recommendedName>
        <fullName evidence="6">Glycosyl transferase family 1 domain-containing protein</fullName>
    </recommendedName>
</protein>
<sequence>MKIGVNARVLQNVKTGIPYFVKQLYSELVKIDKENQYIFFQPKKNSLLHSFLFDNFSINWKIEKSRVDIFHGPANLLPIFKRSGIKYIVTVHDLSFLIYPSYQSAIFNLYYKYFVGRSLKNADIVVADSNNTKKDIINYYHIPADKIKVIYLGVSGIFFKTEIKNRLIKDKYFLTLTTHPQRKNTLAILEAVKINNKLLNYKLVIAGLIEEGKKDLLKERIHNLKLTNNIILWGYAKQKDLINLYQHAEFFIYPSFYEGFGLPVLEAMASKCPVITSDNSSLVEITRDKTWLVNPRSPTEISVKMLNLLNLSASKRIELINKNYIFSKKFTWRNTARQYLKNF</sequence>